<reference evidence="11" key="1">
    <citation type="submission" date="2016-12" db="EMBL/GenBank/DDBJ databases">
        <title>Extending the VSGnome of Trypanosoma brucei strain TREU927.</title>
        <authorList>
            <person name="Cross G.A."/>
        </authorList>
    </citation>
    <scope>NUCLEOTIDE SEQUENCE</scope>
    <source>
        <strain evidence="11">Tb927.99.2128</strain>
    </source>
</reference>
<dbReference type="GO" id="GO:0005886">
    <property type="term" value="C:plasma membrane"/>
    <property type="evidence" value="ECO:0007669"/>
    <property type="project" value="UniProtKB-SubCell"/>
</dbReference>
<organism evidence="11">
    <name type="scientific">Trypanosoma brucei</name>
    <dbReference type="NCBI Taxonomy" id="5691"/>
    <lineage>
        <taxon>Eukaryota</taxon>
        <taxon>Discoba</taxon>
        <taxon>Euglenozoa</taxon>
        <taxon>Kinetoplastea</taxon>
        <taxon>Metakinetoplastina</taxon>
        <taxon>Trypanosomatida</taxon>
        <taxon>Trypanosomatidae</taxon>
        <taxon>Trypanosoma</taxon>
    </lineage>
</organism>
<feature type="compositionally biased region" description="Basic and acidic residues" evidence="9">
    <location>
        <begin position="9"/>
        <end position="19"/>
    </location>
</feature>
<name>A0A1V0FYS1_9TRYP</name>
<dbReference type="VEuPathDB" id="TriTrypDB:Tb427_000480200"/>
<evidence type="ECO:0000256" key="1">
    <source>
        <dbReference type="ARBA" id="ARBA00002523"/>
    </source>
</evidence>
<keyword evidence="3" id="KW-1003">Cell membrane</keyword>
<keyword evidence="7" id="KW-0325">Glycoprotein</keyword>
<evidence type="ECO:0000256" key="3">
    <source>
        <dbReference type="ARBA" id="ARBA00022475"/>
    </source>
</evidence>
<evidence type="ECO:0000256" key="5">
    <source>
        <dbReference type="ARBA" id="ARBA00022729"/>
    </source>
</evidence>
<keyword evidence="8" id="KW-0449">Lipoprotein</keyword>
<evidence type="ECO:0000256" key="8">
    <source>
        <dbReference type="ARBA" id="ARBA00023288"/>
    </source>
</evidence>
<dbReference type="InterPro" id="IPR025932">
    <property type="entry name" value="Trypano_VSG_B_N_dom"/>
</dbReference>
<evidence type="ECO:0000313" key="11">
    <source>
        <dbReference type="EMBL" id="ARB51009.1"/>
    </source>
</evidence>
<accession>A0A1V0FYS1</accession>
<feature type="domain" description="Trypanosome variant surface glycoprotein B-type N-terminal" evidence="10">
    <location>
        <begin position="9"/>
        <end position="148"/>
    </location>
</feature>
<keyword evidence="5" id="KW-0732">Signal</keyword>
<comment type="subcellular location">
    <subcellularLocation>
        <location evidence="2">Cell membrane</location>
        <topology evidence="2">Lipid-anchor</topology>
        <topology evidence="2">GPI-anchor</topology>
    </subcellularLocation>
</comment>
<comment type="function">
    <text evidence="1">VSG forms a coat on the surface of the parasite. The trypanosome evades the immune response of the host by expressing a series of antigenically distinct VSGs from an estimated 1000 VSG genes.</text>
</comment>
<evidence type="ECO:0000256" key="9">
    <source>
        <dbReference type="SAM" id="MobiDB-lite"/>
    </source>
</evidence>
<evidence type="ECO:0000256" key="4">
    <source>
        <dbReference type="ARBA" id="ARBA00022622"/>
    </source>
</evidence>
<dbReference type="Pfam" id="PF13206">
    <property type="entry name" value="VSG_B"/>
    <property type="match status" value="1"/>
</dbReference>
<sequence>MVPGSSVDGRYKSCGKEGDDNSNSRAGTILKHDIMCLCAKGHSSASGQACGENTPQLTIDGPCDAEFSEEWKKLKCHCEDATDNNPLTEAQLTAATVGEKAAIASSIGGTNKYTYFLGIVDGDSTGGCDTTNVDASKKGTCLYYGRRTGA</sequence>
<dbReference type="GO" id="GO:0098552">
    <property type="term" value="C:side of membrane"/>
    <property type="evidence" value="ECO:0007669"/>
    <property type="project" value="UniProtKB-KW"/>
</dbReference>
<dbReference type="EMBL" id="KY404758">
    <property type="protein sequence ID" value="ARB51009.1"/>
    <property type="molecule type" value="Genomic_DNA"/>
</dbReference>
<evidence type="ECO:0000259" key="10">
    <source>
        <dbReference type="Pfam" id="PF13206"/>
    </source>
</evidence>
<feature type="region of interest" description="Disordered" evidence="9">
    <location>
        <begin position="1"/>
        <end position="22"/>
    </location>
</feature>
<proteinExistence type="predicted"/>
<keyword evidence="4" id="KW-0336">GPI-anchor</keyword>
<evidence type="ECO:0000256" key="2">
    <source>
        <dbReference type="ARBA" id="ARBA00004609"/>
    </source>
</evidence>
<evidence type="ECO:0000256" key="7">
    <source>
        <dbReference type="ARBA" id="ARBA00023180"/>
    </source>
</evidence>
<keyword evidence="6" id="KW-0472">Membrane</keyword>
<evidence type="ECO:0000256" key="6">
    <source>
        <dbReference type="ARBA" id="ARBA00023136"/>
    </source>
</evidence>
<dbReference type="AlphaFoldDB" id="A0A1V0FYS1"/>
<protein>
    <submittedName>
        <fullName evidence="11">Variant surface glycoprotein</fullName>
    </submittedName>
</protein>